<dbReference type="GO" id="GO:0009055">
    <property type="term" value="F:electron transfer activity"/>
    <property type="evidence" value="ECO:0007669"/>
    <property type="project" value="TreeGrafter"/>
</dbReference>
<evidence type="ECO:0000259" key="1">
    <source>
        <dbReference type="Pfam" id="PF00462"/>
    </source>
</evidence>
<dbReference type="InterPro" id="IPR002109">
    <property type="entry name" value="Glutaredoxin"/>
</dbReference>
<dbReference type="InterPro" id="IPR051548">
    <property type="entry name" value="Grx-like_ET"/>
</dbReference>
<dbReference type="Proteomes" id="UP000824229">
    <property type="component" value="Unassembled WGS sequence"/>
</dbReference>
<reference evidence="2" key="1">
    <citation type="journal article" date="2021" name="PeerJ">
        <title>Extensive microbial diversity within the chicken gut microbiome revealed by metagenomics and culture.</title>
        <authorList>
            <person name="Gilroy R."/>
            <person name="Ravi A."/>
            <person name="Getino M."/>
            <person name="Pursley I."/>
            <person name="Horton D.L."/>
            <person name="Alikhan N.F."/>
            <person name="Baker D."/>
            <person name="Gharbi K."/>
            <person name="Hall N."/>
            <person name="Watson M."/>
            <person name="Adriaenssens E.M."/>
            <person name="Foster-Nyarko E."/>
            <person name="Jarju S."/>
            <person name="Secka A."/>
            <person name="Antonio M."/>
            <person name="Oren A."/>
            <person name="Chaudhuri R.R."/>
            <person name="La Ragione R."/>
            <person name="Hildebrand F."/>
            <person name="Pallen M.J."/>
        </authorList>
    </citation>
    <scope>NUCLEOTIDE SEQUENCE</scope>
    <source>
        <strain evidence="2">B5-657</strain>
    </source>
</reference>
<dbReference type="Gene3D" id="3.40.30.10">
    <property type="entry name" value="Glutaredoxin"/>
    <property type="match status" value="1"/>
</dbReference>
<organism evidence="2 3">
    <name type="scientific">Candidatus Cellulosilyticum pullistercoris</name>
    <dbReference type="NCBI Taxonomy" id="2838521"/>
    <lineage>
        <taxon>Bacteria</taxon>
        <taxon>Bacillati</taxon>
        <taxon>Bacillota</taxon>
        <taxon>Clostridia</taxon>
        <taxon>Lachnospirales</taxon>
        <taxon>Cellulosilyticaceae</taxon>
        <taxon>Cellulosilyticum</taxon>
    </lineage>
</organism>
<dbReference type="InterPro" id="IPR036249">
    <property type="entry name" value="Thioredoxin-like_sf"/>
</dbReference>
<dbReference type="PANTHER" id="PTHR34386">
    <property type="entry name" value="GLUTAREDOXIN"/>
    <property type="match status" value="1"/>
</dbReference>
<dbReference type="InterPro" id="IPR011911">
    <property type="entry name" value="GlrX_YruB"/>
</dbReference>
<reference evidence="2" key="2">
    <citation type="submission" date="2021-04" db="EMBL/GenBank/DDBJ databases">
        <authorList>
            <person name="Gilroy R."/>
        </authorList>
    </citation>
    <scope>NUCLEOTIDE SEQUENCE</scope>
    <source>
        <strain evidence="2">B5-657</strain>
    </source>
</reference>
<dbReference type="EMBL" id="JAHLFQ010000258">
    <property type="protein sequence ID" value="MBU3805249.1"/>
    <property type="molecule type" value="Genomic_DNA"/>
</dbReference>
<dbReference type="CDD" id="cd02976">
    <property type="entry name" value="NrdH"/>
    <property type="match status" value="1"/>
</dbReference>
<name>A0A9E2NMM9_9FIRM</name>
<feature type="domain" description="Glutaredoxin" evidence="1">
    <location>
        <begin position="2"/>
        <end position="61"/>
    </location>
</feature>
<evidence type="ECO:0000313" key="2">
    <source>
        <dbReference type="EMBL" id="MBU3805249.1"/>
    </source>
</evidence>
<gene>
    <name evidence="2" type="ORF">H9872_10930</name>
</gene>
<proteinExistence type="predicted"/>
<dbReference type="GO" id="GO:0045454">
    <property type="term" value="P:cell redox homeostasis"/>
    <property type="evidence" value="ECO:0007669"/>
    <property type="project" value="TreeGrafter"/>
</dbReference>
<evidence type="ECO:0000313" key="3">
    <source>
        <dbReference type="Proteomes" id="UP000824229"/>
    </source>
</evidence>
<comment type="caution">
    <text evidence="2">The sequence shown here is derived from an EMBL/GenBank/DDBJ whole genome shotgun (WGS) entry which is preliminary data.</text>
</comment>
<dbReference type="AlphaFoldDB" id="A0A9E2NMM9"/>
<dbReference type="PROSITE" id="PS51354">
    <property type="entry name" value="GLUTAREDOXIN_2"/>
    <property type="match status" value="1"/>
</dbReference>
<sequence>MIKVYSVEWCGPCNKVKKYLESKNIPYEAVLVADAKEDRDIVEEVSGQRSVPVTTINDHVIIGFDKGQIDAALAELNH</sequence>
<dbReference type="PANTHER" id="PTHR34386:SF1">
    <property type="entry name" value="GLUTAREDOXIN-LIKE PROTEIN NRDH"/>
    <property type="match status" value="1"/>
</dbReference>
<accession>A0A9E2NMM9</accession>
<protein>
    <submittedName>
        <fullName evidence="2">NrdH-redoxin</fullName>
    </submittedName>
</protein>
<dbReference type="SUPFAM" id="SSF52833">
    <property type="entry name" value="Thioredoxin-like"/>
    <property type="match status" value="1"/>
</dbReference>
<dbReference type="Pfam" id="PF00462">
    <property type="entry name" value="Glutaredoxin"/>
    <property type="match status" value="1"/>
</dbReference>
<dbReference type="NCBIfam" id="TIGR02196">
    <property type="entry name" value="GlrX_YruB"/>
    <property type="match status" value="1"/>
</dbReference>